<reference evidence="1" key="1">
    <citation type="submission" date="2015-01" db="EMBL/GenBank/DDBJ databases">
        <title>Comparative genome analysis of Bacillus coagulans HM-08, Clostridium butyricum HM-68, Bacillus subtilis HM-66 and Bacillus licheniformis BL-09.</title>
        <authorList>
            <person name="Zhang H."/>
        </authorList>
    </citation>
    <scope>NUCLEOTIDE SEQUENCE [LARGE SCALE GENOMIC DNA]</scope>
    <source>
        <strain evidence="1">HM-08</strain>
    </source>
</reference>
<reference evidence="4" key="4">
    <citation type="submission" date="2016-01" db="EMBL/GenBank/DDBJ databases">
        <authorList>
            <person name="Mitreva M."/>
            <person name="Pepin K.H."/>
            <person name="Mihindukulasuriya K.A."/>
            <person name="Fulton R."/>
            <person name="Fronick C."/>
            <person name="O'Laughlin M."/>
            <person name="Miner T."/>
            <person name="Herter B."/>
            <person name="Rosa B.A."/>
            <person name="Cordes M."/>
            <person name="Tomlinson C."/>
            <person name="Wollam A."/>
            <person name="Palsikar V.B."/>
            <person name="Mardis E.R."/>
            <person name="Wilson R.K."/>
        </authorList>
    </citation>
    <scope>NUCLEOTIDE SEQUENCE [LARGE SCALE GENOMIC DNA]</scope>
    <source>
        <strain evidence="4">GED7749B</strain>
    </source>
</reference>
<dbReference type="Proteomes" id="UP000070376">
    <property type="component" value="Unassembled WGS sequence"/>
</dbReference>
<dbReference type="EMBL" id="LRPN01000109">
    <property type="protein sequence ID" value="KWZ79726.1"/>
    <property type="molecule type" value="Genomic_DNA"/>
</dbReference>
<protein>
    <submittedName>
        <fullName evidence="2">Uncharacterized protein</fullName>
    </submittedName>
</protein>
<proteinExistence type="predicted"/>
<evidence type="ECO:0000313" key="1">
    <source>
        <dbReference type="EMBL" id="AJO21709.1"/>
    </source>
</evidence>
<dbReference type="EMBL" id="CP010525">
    <property type="protein sequence ID" value="AJO21709.1"/>
    <property type="molecule type" value="Genomic_DNA"/>
</dbReference>
<dbReference type="AlphaFoldDB" id="A0A0C5C543"/>
<dbReference type="PATRIC" id="fig|1398.24.peg.3554"/>
<dbReference type="Proteomes" id="UP000032024">
    <property type="component" value="Chromosome"/>
</dbReference>
<dbReference type="STRING" id="1398.AB434_0281"/>
<reference evidence="2" key="3">
    <citation type="submission" date="2016-01" db="EMBL/GenBank/DDBJ databases">
        <authorList>
            <person name="Oliw E.H."/>
        </authorList>
    </citation>
    <scope>NUCLEOTIDE SEQUENCE [LARGE SCALE GENOMIC DNA]</scope>
    <source>
        <strain evidence="2">GED7749B</strain>
    </source>
</reference>
<evidence type="ECO:0000313" key="2">
    <source>
        <dbReference type="EMBL" id="KWZ79726.1"/>
    </source>
</evidence>
<evidence type="ECO:0000313" key="3">
    <source>
        <dbReference type="Proteomes" id="UP000032024"/>
    </source>
</evidence>
<organism evidence="2 4">
    <name type="scientific">Heyndrickxia coagulans</name>
    <name type="common">Weizmannia coagulans</name>
    <dbReference type="NCBI Taxonomy" id="1398"/>
    <lineage>
        <taxon>Bacteria</taxon>
        <taxon>Bacillati</taxon>
        <taxon>Bacillota</taxon>
        <taxon>Bacilli</taxon>
        <taxon>Bacillales</taxon>
        <taxon>Bacillaceae</taxon>
        <taxon>Heyndrickxia</taxon>
    </lineage>
</organism>
<sequence>MYACFSLLHKGISFFKKFVHHLPSFILMDAGAIVTENFLPAS</sequence>
<gene>
    <name evidence="2" type="ORF">HMPREF3213_02502</name>
    <name evidence="1" type="ORF">SB48_HM08orf01407</name>
</gene>
<keyword evidence="3" id="KW-1185">Reference proteome</keyword>
<name>A0A0C5C543_HEYCO</name>
<reference evidence="3" key="2">
    <citation type="submission" date="2015-01" db="EMBL/GenBank/DDBJ databases">
        <title>Comparative genome analysis of Bacillus coagulans HM-08, Clostridium butyricum HM-68, Bacillus subtilis HM-66 and Bacillus paralicheniformis BL-09.</title>
        <authorList>
            <person name="Zhang H."/>
        </authorList>
    </citation>
    <scope>NUCLEOTIDE SEQUENCE [LARGE SCALE GENOMIC DNA]</scope>
    <source>
        <strain evidence="3">HM-08</strain>
    </source>
</reference>
<accession>A0A0C5C543</accession>
<evidence type="ECO:0000313" key="4">
    <source>
        <dbReference type="Proteomes" id="UP000070376"/>
    </source>
</evidence>